<dbReference type="RefSeq" id="WP_138690059.1">
    <property type="nucleotide sequence ID" value="NZ_JBHSAZ010000081.1"/>
</dbReference>
<protein>
    <submittedName>
        <fullName evidence="1">DUF1905 domain-containing protein</fullName>
    </submittedName>
</protein>
<reference evidence="1 2" key="1">
    <citation type="submission" date="2019-05" db="EMBL/GenBank/DDBJ databases">
        <title>Draft genome sequence of Nonomuraea zeae DSM 100528.</title>
        <authorList>
            <person name="Saricaoglu S."/>
            <person name="Isik K."/>
        </authorList>
    </citation>
    <scope>NUCLEOTIDE SEQUENCE [LARGE SCALE GENOMIC DNA]</scope>
    <source>
        <strain evidence="1 2">DSM 100528</strain>
    </source>
</reference>
<name>A0A5S4GSG8_9ACTN</name>
<dbReference type="AlphaFoldDB" id="A0A5S4GSG8"/>
<dbReference type="Pfam" id="PF13376">
    <property type="entry name" value="OmdA"/>
    <property type="match status" value="1"/>
</dbReference>
<dbReference type="Gene3D" id="2.40.30.100">
    <property type="entry name" value="AF2212/PG0164-like"/>
    <property type="match status" value="1"/>
</dbReference>
<dbReference type="OrthoDB" id="2604865at2"/>
<keyword evidence="2" id="KW-1185">Reference proteome</keyword>
<dbReference type="InterPro" id="IPR037079">
    <property type="entry name" value="AF2212/PG0164-like_sf"/>
</dbReference>
<dbReference type="Proteomes" id="UP000306628">
    <property type="component" value="Unassembled WGS sequence"/>
</dbReference>
<gene>
    <name evidence="1" type="ORF">ETD85_13705</name>
</gene>
<sequence length="149" mass="15835">MRFRSTIELGGKTATGFEVPAEVVEGLGSGKRPAVTVTIGSYTYRSTVAPMGGRFMLPLSAENREGAGVAAGDAVEVDVELDTAPREIEVPGDLAAALDLVPEAKAFFESLSYSRRRRWVLAVEAAKKPETRQRRVADTVAKLAAGVAQ</sequence>
<dbReference type="Pfam" id="PF08922">
    <property type="entry name" value="DUF1905"/>
    <property type="match status" value="1"/>
</dbReference>
<proteinExistence type="predicted"/>
<comment type="caution">
    <text evidence="1">The sequence shown here is derived from an EMBL/GenBank/DDBJ whole genome shotgun (WGS) entry which is preliminary data.</text>
</comment>
<dbReference type="InterPro" id="IPR015018">
    <property type="entry name" value="DUF1905"/>
</dbReference>
<dbReference type="SUPFAM" id="SSF141694">
    <property type="entry name" value="AF2212/PG0164-like"/>
    <property type="match status" value="1"/>
</dbReference>
<organism evidence="1 2">
    <name type="scientific">Nonomuraea zeae</name>
    <dbReference type="NCBI Taxonomy" id="1642303"/>
    <lineage>
        <taxon>Bacteria</taxon>
        <taxon>Bacillati</taxon>
        <taxon>Actinomycetota</taxon>
        <taxon>Actinomycetes</taxon>
        <taxon>Streptosporangiales</taxon>
        <taxon>Streptosporangiaceae</taxon>
        <taxon>Nonomuraea</taxon>
    </lineage>
</organism>
<evidence type="ECO:0000313" key="1">
    <source>
        <dbReference type="EMBL" id="TMR35471.1"/>
    </source>
</evidence>
<dbReference type="EMBL" id="VCKX01000033">
    <property type="protein sequence ID" value="TMR35471.1"/>
    <property type="molecule type" value="Genomic_DNA"/>
</dbReference>
<accession>A0A5S4GSG8</accession>
<evidence type="ECO:0000313" key="2">
    <source>
        <dbReference type="Proteomes" id="UP000306628"/>
    </source>
</evidence>